<evidence type="ECO:0000313" key="1">
    <source>
        <dbReference type="EMBL" id="KAJ4726411.1"/>
    </source>
</evidence>
<protein>
    <submittedName>
        <fullName evidence="1">Trichome birefringence-like family</fullName>
    </submittedName>
</protein>
<keyword evidence="2" id="KW-1185">Reference proteome</keyword>
<accession>A0ACC1YRN6</accession>
<dbReference type="Proteomes" id="UP001164539">
    <property type="component" value="Chromosome 2"/>
</dbReference>
<gene>
    <name evidence="1" type="ORF">OWV82_005125</name>
</gene>
<dbReference type="EMBL" id="CM051395">
    <property type="protein sequence ID" value="KAJ4726411.1"/>
    <property type="molecule type" value="Genomic_DNA"/>
</dbReference>
<name>A0ACC1YRN6_MELAZ</name>
<organism evidence="1 2">
    <name type="scientific">Melia azedarach</name>
    <name type="common">Chinaberry tree</name>
    <dbReference type="NCBI Taxonomy" id="155640"/>
    <lineage>
        <taxon>Eukaryota</taxon>
        <taxon>Viridiplantae</taxon>
        <taxon>Streptophyta</taxon>
        <taxon>Embryophyta</taxon>
        <taxon>Tracheophyta</taxon>
        <taxon>Spermatophyta</taxon>
        <taxon>Magnoliopsida</taxon>
        <taxon>eudicotyledons</taxon>
        <taxon>Gunneridae</taxon>
        <taxon>Pentapetalae</taxon>
        <taxon>rosids</taxon>
        <taxon>malvids</taxon>
        <taxon>Sapindales</taxon>
        <taxon>Meliaceae</taxon>
        <taxon>Melia</taxon>
    </lineage>
</organism>
<sequence length="415" mass="48609">MMTQPWLDRRIQSLFPVALVSVLIVGTARLVLDNLRSNQGYIFQLYGNADGYKQRKPIFVSSKDRFEKSCNVFEGKWVWDNVTYPLYTEESCPYLVKQTTCQRNGRPDSFYQNWRWQPDACKLPRFDALKLLDILRGKRLMFIGDSVQRGQFESMVCMVQSVIPEAKKSFHRIPPMKIFKAEEYNVSIEYYWAPFIVESISDHATNHTVRKRLVNLDSIAKHGKSWEGVDVLVFESYVWWMYKPTINATYGSADDVQEYNVTTAYRLALETWANWLESSINPRNQKVFFMSMSPTHLWSYEWRPGSNENCFSELYPIQGSYWGTGSSSAIMETIHDILRELKVNVTFLNITQLSEYRKDAHTTVYGERKGKLLTKEQRSDPKNFADCIHWCLPGVPDTWNEILYAYLLQKHQNFL</sequence>
<comment type="caution">
    <text evidence="1">The sequence shown here is derived from an EMBL/GenBank/DDBJ whole genome shotgun (WGS) entry which is preliminary data.</text>
</comment>
<reference evidence="1 2" key="1">
    <citation type="journal article" date="2023" name="Science">
        <title>Complex scaffold remodeling in plant triterpene biosynthesis.</title>
        <authorList>
            <person name="De La Pena R."/>
            <person name="Hodgson H."/>
            <person name="Liu J.C."/>
            <person name="Stephenson M.J."/>
            <person name="Martin A.C."/>
            <person name="Owen C."/>
            <person name="Harkess A."/>
            <person name="Leebens-Mack J."/>
            <person name="Jimenez L.E."/>
            <person name="Osbourn A."/>
            <person name="Sattely E.S."/>
        </authorList>
    </citation>
    <scope>NUCLEOTIDE SEQUENCE [LARGE SCALE GENOMIC DNA]</scope>
    <source>
        <strain evidence="2">cv. JPN11</strain>
        <tissue evidence="1">Leaf</tissue>
    </source>
</reference>
<proteinExistence type="predicted"/>
<evidence type="ECO:0000313" key="2">
    <source>
        <dbReference type="Proteomes" id="UP001164539"/>
    </source>
</evidence>